<accession>A0AAE0GX03</accession>
<evidence type="ECO:0000259" key="2">
    <source>
        <dbReference type="Pfam" id="PF01702"/>
    </source>
</evidence>
<dbReference type="GO" id="GO:0006400">
    <property type="term" value="P:tRNA modification"/>
    <property type="evidence" value="ECO:0007669"/>
    <property type="project" value="InterPro"/>
</dbReference>
<dbReference type="SUPFAM" id="SSF51713">
    <property type="entry name" value="tRNA-guanine transglycosylase"/>
    <property type="match status" value="1"/>
</dbReference>
<evidence type="ECO:0000256" key="1">
    <source>
        <dbReference type="ARBA" id="ARBA00022723"/>
    </source>
</evidence>
<sequence length="106" mass="11696">MKKPLTDPYALPPPASDFPKYEPRGFFHFEVIHQSRKSGARVGRLHTPHGIVDTPNFVAVGTNGTLKAVDHRQADDANLQLMFCNTYHLLLQPGPELVEAAGGLHK</sequence>
<reference evidence="3 4" key="1">
    <citation type="journal article" date="2015" name="Genome Biol. Evol.">
        <title>Comparative Genomics of a Bacterivorous Green Alga Reveals Evolutionary Causalities and Consequences of Phago-Mixotrophic Mode of Nutrition.</title>
        <authorList>
            <person name="Burns J.A."/>
            <person name="Paasch A."/>
            <person name="Narechania A."/>
            <person name="Kim E."/>
        </authorList>
    </citation>
    <scope>NUCLEOTIDE SEQUENCE [LARGE SCALE GENOMIC DNA]</scope>
    <source>
        <strain evidence="3 4">PLY_AMNH</strain>
    </source>
</reference>
<dbReference type="AlphaFoldDB" id="A0AAE0GX03"/>
<dbReference type="PANTHER" id="PTHR43468">
    <property type="match status" value="1"/>
</dbReference>
<dbReference type="PANTHER" id="PTHR43468:SF1">
    <property type="entry name" value="TRNA-GUANOSINE(34) QUEUINE TRANSGLYCOSYLASE"/>
    <property type="match status" value="1"/>
</dbReference>
<feature type="domain" description="tRNA-guanine(15) transglycosylase-like" evidence="2">
    <location>
        <begin position="39"/>
        <end position="106"/>
    </location>
</feature>
<dbReference type="Pfam" id="PF01702">
    <property type="entry name" value="TGT"/>
    <property type="match status" value="1"/>
</dbReference>
<keyword evidence="1" id="KW-0479">Metal-binding</keyword>
<dbReference type="EMBL" id="LGRX02001556">
    <property type="protein sequence ID" value="KAK3285940.1"/>
    <property type="molecule type" value="Genomic_DNA"/>
</dbReference>
<comment type="caution">
    <text evidence="3">The sequence shown here is derived from an EMBL/GenBank/DDBJ whole genome shotgun (WGS) entry which is preliminary data.</text>
</comment>
<keyword evidence="4" id="KW-1185">Reference proteome</keyword>
<dbReference type="NCBIfam" id="TIGR00449">
    <property type="entry name" value="tgt_general"/>
    <property type="match status" value="1"/>
</dbReference>
<gene>
    <name evidence="3" type="ORF">CYMTET_6475</name>
</gene>
<proteinExistence type="predicted"/>
<dbReference type="Proteomes" id="UP001190700">
    <property type="component" value="Unassembled WGS sequence"/>
</dbReference>
<dbReference type="GO" id="GO:0046872">
    <property type="term" value="F:metal ion binding"/>
    <property type="evidence" value="ECO:0007669"/>
    <property type="project" value="UniProtKB-KW"/>
</dbReference>
<evidence type="ECO:0000313" key="3">
    <source>
        <dbReference type="EMBL" id="KAK3285940.1"/>
    </source>
</evidence>
<dbReference type="InterPro" id="IPR036511">
    <property type="entry name" value="TGT-like_sf"/>
</dbReference>
<name>A0AAE0GX03_9CHLO</name>
<evidence type="ECO:0000313" key="4">
    <source>
        <dbReference type="Proteomes" id="UP001190700"/>
    </source>
</evidence>
<dbReference type="InterPro" id="IPR002616">
    <property type="entry name" value="tRNA_ribo_trans-like"/>
</dbReference>
<dbReference type="Gene3D" id="3.20.20.105">
    <property type="entry name" value="Queuine tRNA-ribosyltransferase-like"/>
    <property type="match status" value="1"/>
</dbReference>
<protein>
    <recommendedName>
        <fullName evidence="2">tRNA-guanine(15) transglycosylase-like domain-containing protein</fullName>
    </recommendedName>
</protein>
<organism evidence="3 4">
    <name type="scientific">Cymbomonas tetramitiformis</name>
    <dbReference type="NCBI Taxonomy" id="36881"/>
    <lineage>
        <taxon>Eukaryota</taxon>
        <taxon>Viridiplantae</taxon>
        <taxon>Chlorophyta</taxon>
        <taxon>Pyramimonadophyceae</taxon>
        <taxon>Pyramimonadales</taxon>
        <taxon>Pyramimonadaceae</taxon>
        <taxon>Cymbomonas</taxon>
    </lineage>
</organism>